<dbReference type="SMART" id="SM00034">
    <property type="entry name" value="CLECT"/>
    <property type="match status" value="1"/>
</dbReference>
<feature type="coiled-coil region" evidence="2">
    <location>
        <begin position="155"/>
        <end position="203"/>
    </location>
</feature>
<keyword evidence="6" id="KW-1185">Reference proteome</keyword>
<dbReference type="InterPro" id="IPR050111">
    <property type="entry name" value="C-type_lectin/snaclec_domain"/>
</dbReference>
<dbReference type="InterPro" id="IPR033989">
    <property type="entry name" value="CD209-like_CTLD"/>
</dbReference>
<reference evidence="7" key="1">
    <citation type="submission" date="2025-08" db="UniProtKB">
        <authorList>
            <consortium name="RefSeq"/>
        </authorList>
    </citation>
    <scope>IDENTIFICATION</scope>
</reference>
<evidence type="ECO:0000256" key="2">
    <source>
        <dbReference type="SAM" id="Coils"/>
    </source>
</evidence>
<keyword evidence="2" id="KW-0175">Coiled coil</keyword>
<feature type="transmembrane region" description="Helical" evidence="4">
    <location>
        <begin position="128"/>
        <end position="151"/>
    </location>
</feature>
<name>A0A6P7IMY2_9TELE</name>
<dbReference type="OrthoDB" id="6337382at2759"/>
<accession>A0A6P7IMY2</accession>
<dbReference type="InterPro" id="IPR016187">
    <property type="entry name" value="CTDL_fold"/>
</dbReference>
<keyword evidence="4" id="KW-0812">Transmembrane</keyword>
<evidence type="ECO:0000256" key="3">
    <source>
        <dbReference type="SAM" id="MobiDB-lite"/>
    </source>
</evidence>
<feature type="domain" description="C-type lectin" evidence="5">
    <location>
        <begin position="213"/>
        <end position="330"/>
    </location>
</feature>
<dbReference type="InterPro" id="IPR016186">
    <property type="entry name" value="C-type_lectin-like/link_sf"/>
</dbReference>
<dbReference type="Gene3D" id="3.10.100.10">
    <property type="entry name" value="Mannose-Binding Protein A, subunit A"/>
    <property type="match status" value="1"/>
</dbReference>
<gene>
    <name evidence="7" type="primary">LOC114437768</name>
</gene>
<evidence type="ECO:0000256" key="4">
    <source>
        <dbReference type="SAM" id="Phobius"/>
    </source>
</evidence>
<organism evidence="6 7">
    <name type="scientific">Parambassis ranga</name>
    <name type="common">Indian glassy fish</name>
    <dbReference type="NCBI Taxonomy" id="210632"/>
    <lineage>
        <taxon>Eukaryota</taxon>
        <taxon>Metazoa</taxon>
        <taxon>Chordata</taxon>
        <taxon>Craniata</taxon>
        <taxon>Vertebrata</taxon>
        <taxon>Euteleostomi</taxon>
        <taxon>Actinopterygii</taxon>
        <taxon>Neopterygii</taxon>
        <taxon>Teleostei</taxon>
        <taxon>Neoteleostei</taxon>
        <taxon>Acanthomorphata</taxon>
        <taxon>Ovalentaria</taxon>
        <taxon>Ambassidae</taxon>
        <taxon>Parambassis</taxon>
    </lineage>
</organism>
<protein>
    <submittedName>
        <fullName evidence="7">Asialoglycoprotein receptor 1-like</fullName>
    </submittedName>
</protein>
<evidence type="ECO:0000313" key="7">
    <source>
        <dbReference type="RefSeq" id="XP_028264482.1"/>
    </source>
</evidence>
<dbReference type="InterPro" id="IPR001304">
    <property type="entry name" value="C-type_lectin-like"/>
</dbReference>
<dbReference type="SUPFAM" id="SSF56436">
    <property type="entry name" value="C-type lectin-like"/>
    <property type="match status" value="1"/>
</dbReference>
<dbReference type="GO" id="GO:0030246">
    <property type="term" value="F:carbohydrate binding"/>
    <property type="evidence" value="ECO:0007669"/>
    <property type="project" value="UniProtKB-KW"/>
</dbReference>
<dbReference type="RefSeq" id="XP_028264482.1">
    <property type="nucleotide sequence ID" value="XM_028408681.1"/>
</dbReference>
<dbReference type="AlphaFoldDB" id="A0A6P7IMY2"/>
<dbReference type="PROSITE" id="PS50041">
    <property type="entry name" value="C_TYPE_LECTIN_2"/>
    <property type="match status" value="1"/>
</dbReference>
<dbReference type="CDD" id="cd03590">
    <property type="entry name" value="CLECT_DC-SIGN_like"/>
    <property type="match status" value="1"/>
</dbReference>
<evidence type="ECO:0000259" key="5">
    <source>
        <dbReference type="PROSITE" id="PS50041"/>
    </source>
</evidence>
<dbReference type="PANTHER" id="PTHR22803">
    <property type="entry name" value="MANNOSE, PHOSPHOLIPASE, LECTIN RECEPTOR RELATED"/>
    <property type="match status" value="1"/>
</dbReference>
<feature type="region of interest" description="Disordered" evidence="3">
    <location>
        <begin position="100"/>
        <end position="121"/>
    </location>
</feature>
<dbReference type="InParanoid" id="A0A6P7IMY2"/>
<sequence length="334" mass="37998">MTELKEQVTSISSPFLYRVCQQYICCKLIPQQNKGRQSRVHLYNYSSNSMAEDVLYAQPDFTKKVKIQTGEKEDIKDADCEDTTDDTRIYDNYLAENTSPKALENMTEDQPKAPSDTENPGKRDYRGAVAVFLGLLLCFCLLAAVTALTVLSTKLRSERDKLVTQNSEIKSLTDNLTQKNSWLEKENTNLTKELGEIQKLMAETCCPDKWIKFGNSCLLISTILKTWTESRTFCQSHDADLVIISSRSEQEFISSFGKSVWIGLSDEESEGVWIWINGTEANKTYWKPQQPDNELANDRQINYVHIDGTEPGINNWNDFGSTETLGFVCEKILK</sequence>
<dbReference type="GeneID" id="114437768"/>
<dbReference type="Pfam" id="PF00059">
    <property type="entry name" value="Lectin_C"/>
    <property type="match status" value="1"/>
</dbReference>
<evidence type="ECO:0000313" key="6">
    <source>
        <dbReference type="Proteomes" id="UP000515145"/>
    </source>
</evidence>
<keyword evidence="1" id="KW-0430">Lectin</keyword>
<keyword evidence="4" id="KW-1133">Transmembrane helix</keyword>
<dbReference type="Proteomes" id="UP000515145">
    <property type="component" value="Chromosome 1"/>
</dbReference>
<evidence type="ECO:0000256" key="1">
    <source>
        <dbReference type="ARBA" id="ARBA00022734"/>
    </source>
</evidence>
<keyword evidence="4" id="KW-0472">Membrane</keyword>
<proteinExistence type="predicted"/>